<sequence length="367" mass="38708">MSAPLSRRGDTGTTVAEIRDRLGRLGIMPAAEPGFDPANASFDDSVDHAVRAFQQARGLTVDGIVGPQTFRRLEEARWTLGDRVLSYRPGRLVSGDDVLGLQQRLSGLGFDLGRVDGVFGPLTDHALREFQRSVGVDPDGTCGPMTFRAINRLARTMSGGGTATTLRELHALESICSGVAHKVVVIDPGHDGGDDGHGVNEAAIAGDLATRVEGRLAAIGVQVLLTRKPDSGSAADESDRAAFANDTGADLVLSLNVGSADSAIPSGCASFYFGDSAAGTGSALGRRFAEMVQEEICSRTDLTDCQSHAKTWDLLRMTRMPAVRLECGYLSSPHDARRLADPAFRDAVAEGIAAAVVRFFAPVTTEA</sequence>
<dbReference type="PANTHER" id="PTHR30404">
    <property type="entry name" value="N-ACETYLMURAMOYL-L-ALANINE AMIDASE"/>
    <property type="match status" value="1"/>
</dbReference>
<dbReference type="EMBL" id="CAFBIZ010000174">
    <property type="protein sequence ID" value="CAB4851494.1"/>
    <property type="molecule type" value="Genomic_DNA"/>
</dbReference>
<dbReference type="EMBL" id="CAFBPU010000031">
    <property type="protein sequence ID" value="CAB5035502.1"/>
    <property type="molecule type" value="Genomic_DNA"/>
</dbReference>
<dbReference type="InterPro" id="IPR036365">
    <property type="entry name" value="PGBD-like_sf"/>
</dbReference>
<evidence type="ECO:0000259" key="2">
    <source>
        <dbReference type="SMART" id="SM00646"/>
    </source>
</evidence>
<name>A0A6J7C2V4_9ZZZZ</name>
<evidence type="ECO:0000313" key="4">
    <source>
        <dbReference type="EMBL" id="CAB5035502.1"/>
    </source>
</evidence>
<dbReference type="Pfam" id="PF01520">
    <property type="entry name" value="Amidase_3"/>
    <property type="match status" value="1"/>
</dbReference>
<proteinExistence type="predicted"/>
<gene>
    <name evidence="3" type="ORF">UFOPK3268_01269</name>
    <name evidence="4" type="ORF">UFOPK4150_01503</name>
</gene>
<dbReference type="InterPro" id="IPR002477">
    <property type="entry name" value="Peptidoglycan-bd-like"/>
</dbReference>
<dbReference type="InterPro" id="IPR050695">
    <property type="entry name" value="N-acetylmuramoyl_amidase_3"/>
</dbReference>
<protein>
    <submittedName>
        <fullName evidence="3">Unannotated protein</fullName>
    </submittedName>
</protein>
<accession>A0A6J7C2V4</accession>
<dbReference type="GO" id="GO:0008745">
    <property type="term" value="F:N-acetylmuramoyl-L-alanine amidase activity"/>
    <property type="evidence" value="ECO:0007669"/>
    <property type="project" value="InterPro"/>
</dbReference>
<keyword evidence="1" id="KW-0378">Hydrolase</keyword>
<dbReference type="CDD" id="cd02696">
    <property type="entry name" value="MurNAc-LAA"/>
    <property type="match status" value="1"/>
</dbReference>
<dbReference type="Gene3D" id="1.10.101.10">
    <property type="entry name" value="PGBD-like superfamily/PGBD"/>
    <property type="match status" value="2"/>
</dbReference>
<evidence type="ECO:0000256" key="1">
    <source>
        <dbReference type="ARBA" id="ARBA00022801"/>
    </source>
</evidence>
<dbReference type="AlphaFoldDB" id="A0A6J7C2V4"/>
<dbReference type="SUPFAM" id="SSF47090">
    <property type="entry name" value="PGBD-like"/>
    <property type="match status" value="2"/>
</dbReference>
<dbReference type="SMART" id="SM00646">
    <property type="entry name" value="Ami_3"/>
    <property type="match status" value="1"/>
</dbReference>
<dbReference type="InterPro" id="IPR036366">
    <property type="entry name" value="PGBDSf"/>
</dbReference>
<organism evidence="3">
    <name type="scientific">freshwater metagenome</name>
    <dbReference type="NCBI Taxonomy" id="449393"/>
    <lineage>
        <taxon>unclassified sequences</taxon>
        <taxon>metagenomes</taxon>
        <taxon>ecological metagenomes</taxon>
    </lineage>
</organism>
<reference evidence="3" key="1">
    <citation type="submission" date="2020-05" db="EMBL/GenBank/DDBJ databases">
        <authorList>
            <person name="Chiriac C."/>
            <person name="Salcher M."/>
            <person name="Ghai R."/>
            <person name="Kavagutti S V."/>
        </authorList>
    </citation>
    <scope>NUCLEOTIDE SEQUENCE</scope>
</reference>
<dbReference type="SUPFAM" id="SSF53187">
    <property type="entry name" value="Zn-dependent exopeptidases"/>
    <property type="match status" value="1"/>
</dbReference>
<dbReference type="InterPro" id="IPR002508">
    <property type="entry name" value="MurNAc-LAA_cat"/>
</dbReference>
<dbReference type="GO" id="GO:0009253">
    <property type="term" value="P:peptidoglycan catabolic process"/>
    <property type="evidence" value="ECO:0007669"/>
    <property type="project" value="InterPro"/>
</dbReference>
<feature type="domain" description="MurNAc-LAA" evidence="2">
    <location>
        <begin position="241"/>
        <end position="357"/>
    </location>
</feature>
<dbReference type="PANTHER" id="PTHR30404:SF0">
    <property type="entry name" value="N-ACETYLMURAMOYL-L-ALANINE AMIDASE AMIC"/>
    <property type="match status" value="1"/>
</dbReference>
<dbReference type="Pfam" id="PF01471">
    <property type="entry name" value="PG_binding_1"/>
    <property type="match status" value="2"/>
</dbReference>
<dbReference type="GO" id="GO:0030288">
    <property type="term" value="C:outer membrane-bounded periplasmic space"/>
    <property type="evidence" value="ECO:0007669"/>
    <property type="project" value="TreeGrafter"/>
</dbReference>
<dbReference type="Gene3D" id="3.40.630.40">
    <property type="entry name" value="Zn-dependent exopeptidases"/>
    <property type="match status" value="1"/>
</dbReference>
<evidence type="ECO:0000313" key="3">
    <source>
        <dbReference type="EMBL" id="CAB4851494.1"/>
    </source>
</evidence>